<evidence type="ECO:0000256" key="2">
    <source>
        <dbReference type="SAM" id="Phobius"/>
    </source>
</evidence>
<gene>
    <name evidence="3" type="ORF">QUG92_09295</name>
</gene>
<reference evidence="3 4" key="1">
    <citation type="submission" date="2023-06" db="EMBL/GenBank/DDBJ databases">
        <authorList>
            <person name="Feng G."/>
            <person name="Li J."/>
            <person name="Zhu H."/>
        </authorList>
    </citation>
    <scope>NUCLEOTIDE SEQUENCE [LARGE SCALE GENOMIC DNA]</scope>
    <source>
        <strain evidence="3 4">RHCKG23</strain>
    </source>
</reference>
<sequence>MDPVLLLTIAGIVVAVLGWTARFLGWTSVGRRHDVPDPSGTMQGSTTPSDGTTHGHHSGSDLGGGHHG</sequence>
<comment type="caution">
    <text evidence="3">The sequence shown here is derived from an EMBL/GenBank/DDBJ whole genome shotgun (WGS) entry which is preliminary data.</text>
</comment>
<dbReference type="Proteomes" id="UP001237823">
    <property type="component" value="Unassembled WGS sequence"/>
</dbReference>
<proteinExistence type="predicted"/>
<keyword evidence="4" id="KW-1185">Reference proteome</keyword>
<name>A0ABT7T6U5_9MICO</name>
<evidence type="ECO:0000313" key="4">
    <source>
        <dbReference type="Proteomes" id="UP001237823"/>
    </source>
</evidence>
<accession>A0ABT7T6U5</accession>
<evidence type="ECO:0000313" key="3">
    <source>
        <dbReference type="EMBL" id="MDM7885298.1"/>
    </source>
</evidence>
<keyword evidence="2" id="KW-1133">Transmembrane helix</keyword>
<evidence type="ECO:0000256" key="1">
    <source>
        <dbReference type="SAM" id="MobiDB-lite"/>
    </source>
</evidence>
<feature type="transmembrane region" description="Helical" evidence="2">
    <location>
        <begin position="6"/>
        <end position="24"/>
    </location>
</feature>
<feature type="region of interest" description="Disordered" evidence="1">
    <location>
        <begin position="30"/>
        <end position="68"/>
    </location>
</feature>
<dbReference type="RefSeq" id="WP_182047349.1">
    <property type="nucleotide sequence ID" value="NZ_JAUCML010000005.1"/>
</dbReference>
<dbReference type="EMBL" id="JAUCML010000005">
    <property type="protein sequence ID" value="MDM7885298.1"/>
    <property type="molecule type" value="Genomic_DNA"/>
</dbReference>
<protein>
    <submittedName>
        <fullName evidence="3">Uncharacterized protein</fullName>
    </submittedName>
</protein>
<organism evidence="3 4">
    <name type="scientific">Curtobacterium citri</name>
    <dbReference type="NCBI Taxonomy" id="3055139"/>
    <lineage>
        <taxon>Bacteria</taxon>
        <taxon>Bacillati</taxon>
        <taxon>Actinomycetota</taxon>
        <taxon>Actinomycetes</taxon>
        <taxon>Micrococcales</taxon>
        <taxon>Microbacteriaceae</taxon>
        <taxon>Curtobacterium</taxon>
    </lineage>
</organism>
<keyword evidence="2" id="KW-0472">Membrane</keyword>
<keyword evidence="2" id="KW-0812">Transmembrane</keyword>